<dbReference type="PROSITE" id="PS50949">
    <property type="entry name" value="HTH_GNTR"/>
    <property type="match status" value="1"/>
</dbReference>
<evidence type="ECO:0000256" key="1">
    <source>
        <dbReference type="ARBA" id="ARBA00023015"/>
    </source>
</evidence>
<dbReference type="GO" id="GO:0003700">
    <property type="term" value="F:DNA-binding transcription factor activity"/>
    <property type="evidence" value="ECO:0007669"/>
    <property type="project" value="InterPro"/>
</dbReference>
<evidence type="ECO:0000313" key="6">
    <source>
        <dbReference type="Proteomes" id="UP000886804"/>
    </source>
</evidence>
<organism evidence="5 6">
    <name type="scientific">Candidatus Enterocloster faecavium</name>
    <dbReference type="NCBI Taxonomy" id="2838560"/>
    <lineage>
        <taxon>Bacteria</taxon>
        <taxon>Bacillati</taxon>
        <taxon>Bacillota</taxon>
        <taxon>Clostridia</taxon>
        <taxon>Lachnospirales</taxon>
        <taxon>Lachnospiraceae</taxon>
        <taxon>Enterocloster</taxon>
    </lineage>
</organism>
<keyword evidence="1" id="KW-0805">Transcription regulation</keyword>
<dbReference type="PANTHER" id="PTHR44846">
    <property type="entry name" value="MANNOSYL-D-GLYCERATE TRANSPORT/METABOLISM SYSTEM REPRESSOR MNGR-RELATED"/>
    <property type="match status" value="1"/>
</dbReference>
<dbReference type="Proteomes" id="UP000886804">
    <property type="component" value="Unassembled WGS sequence"/>
</dbReference>
<dbReference type="EMBL" id="DWYS01000015">
    <property type="protein sequence ID" value="HJB06489.1"/>
    <property type="molecule type" value="Genomic_DNA"/>
</dbReference>
<dbReference type="Gene3D" id="3.40.1410.10">
    <property type="entry name" value="Chorismate lyase-like"/>
    <property type="match status" value="1"/>
</dbReference>
<evidence type="ECO:0000256" key="3">
    <source>
        <dbReference type="ARBA" id="ARBA00023163"/>
    </source>
</evidence>
<dbReference type="Pfam" id="PF00392">
    <property type="entry name" value="GntR"/>
    <property type="match status" value="1"/>
</dbReference>
<keyword evidence="2" id="KW-0238">DNA-binding</keyword>
<dbReference type="InterPro" id="IPR050679">
    <property type="entry name" value="Bact_HTH_transcr_reg"/>
</dbReference>
<gene>
    <name evidence="5" type="ORF">H9716_01330</name>
</gene>
<dbReference type="PRINTS" id="PR00035">
    <property type="entry name" value="HTHGNTR"/>
</dbReference>
<dbReference type="Gene3D" id="1.10.10.10">
    <property type="entry name" value="Winged helix-like DNA-binding domain superfamily/Winged helix DNA-binding domain"/>
    <property type="match status" value="1"/>
</dbReference>
<dbReference type="AlphaFoldDB" id="A0A9D2L5S0"/>
<dbReference type="CDD" id="cd07377">
    <property type="entry name" value="WHTH_GntR"/>
    <property type="match status" value="1"/>
</dbReference>
<dbReference type="SMART" id="SM00345">
    <property type="entry name" value="HTH_GNTR"/>
    <property type="match status" value="1"/>
</dbReference>
<reference evidence="5" key="1">
    <citation type="journal article" date="2021" name="PeerJ">
        <title>Extensive microbial diversity within the chicken gut microbiome revealed by metagenomics and culture.</title>
        <authorList>
            <person name="Gilroy R."/>
            <person name="Ravi A."/>
            <person name="Getino M."/>
            <person name="Pursley I."/>
            <person name="Horton D.L."/>
            <person name="Alikhan N.F."/>
            <person name="Baker D."/>
            <person name="Gharbi K."/>
            <person name="Hall N."/>
            <person name="Watson M."/>
            <person name="Adriaenssens E.M."/>
            <person name="Foster-Nyarko E."/>
            <person name="Jarju S."/>
            <person name="Secka A."/>
            <person name="Antonio M."/>
            <person name="Oren A."/>
            <person name="Chaudhuri R.R."/>
            <person name="La Ragione R."/>
            <person name="Hildebrand F."/>
            <person name="Pallen M.J."/>
        </authorList>
    </citation>
    <scope>NUCLEOTIDE SEQUENCE</scope>
    <source>
        <strain evidence="5">CHK188-4685</strain>
    </source>
</reference>
<dbReference type="GO" id="GO:0003677">
    <property type="term" value="F:DNA binding"/>
    <property type="evidence" value="ECO:0007669"/>
    <property type="project" value="UniProtKB-KW"/>
</dbReference>
<dbReference type="InterPro" id="IPR011663">
    <property type="entry name" value="UTRA"/>
</dbReference>
<comment type="caution">
    <text evidence="5">The sequence shown here is derived from an EMBL/GenBank/DDBJ whole genome shotgun (WGS) entry which is preliminary data.</text>
</comment>
<dbReference type="Pfam" id="PF07702">
    <property type="entry name" value="UTRA"/>
    <property type="match status" value="1"/>
</dbReference>
<name>A0A9D2L5S0_9FIRM</name>
<proteinExistence type="predicted"/>
<dbReference type="GO" id="GO:0045892">
    <property type="term" value="P:negative regulation of DNA-templated transcription"/>
    <property type="evidence" value="ECO:0007669"/>
    <property type="project" value="TreeGrafter"/>
</dbReference>
<dbReference type="SMART" id="SM00866">
    <property type="entry name" value="UTRA"/>
    <property type="match status" value="1"/>
</dbReference>
<sequence length="260" mass="29563">MLQQNAAKPLYEQLMEAIRADIEAEIYRPGDKLPTESELEKIYKVSRITVRRAVKELCDRRILVKKQGKGTFVLGEEILGHLDGIGGFHDAMGNMEKGTAQKLLSVDELQPDTEMARYLGMEKEGKAVAVKRILSADGVPVMLDTCYISLLRFPEIRRYFSGDFSIYQIMRDEYQVRMASAEKVIKVRKVRRDEEEFLHCKTGDPVFDLFKVVYDEEGIPVHASVSVLRGENTSYIISTDNSNRLKISSPGRKEARLIAQ</sequence>
<accession>A0A9D2L5S0</accession>
<evidence type="ECO:0000256" key="2">
    <source>
        <dbReference type="ARBA" id="ARBA00023125"/>
    </source>
</evidence>
<dbReference type="InterPro" id="IPR000524">
    <property type="entry name" value="Tscrpt_reg_HTH_GntR"/>
</dbReference>
<reference evidence="5" key="2">
    <citation type="submission" date="2021-04" db="EMBL/GenBank/DDBJ databases">
        <authorList>
            <person name="Gilroy R."/>
        </authorList>
    </citation>
    <scope>NUCLEOTIDE SEQUENCE</scope>
    <source>
        <strain evidence="5">CHK188-4685</strain>
    </source>
</reference>
<dbReference type="PANTHER" id="PTHR44846:SF1">
    <property type="entry name" value="MANNOSYL-D-GLYCERATE TRANSPORT_METABOLISM SYSTEM REPRESSOR MNGR-RELATED"/>
    <property type="match status" value="1"/>
</dbReference>
<dbReference type="InterPro" id="IPR036388">
    <property type="entry name" value="WH-like_DNA-bd_sf"/>
</dbReference>
<dbReference type="InterPro" id="IPR028978">
    <property type="entry name" value="Chorismate_lyase_/UTRA_dom_sf"/>
</dbReference>
<dbReference type="InterPro" id="IPR036390">
    <property type="entry name" value="WH_DNA-bd_sf"/>
</dbReference>
<feature type="domain" description="HTH gntR-type" evidence="4">
    <location>
        <begin position="8"/>
        <end position="76"/>
    </location>
</feature>
<evidence type="ECO:0000313" key="5">
    <source>
        <dbReference type="EMBL" id="HJB06489.1"/>
    </source>
</evidence>
<dbReference type="SUPFAM" id="SSF64288">
    <property type="entry name" value="Chorismate lyase-like"/>
    <property type="match status" value="1"/>
</dbReference>
<dbReference type="SUPFAM" id="SSF46785">
    <property type="entry name" value="Winged helix' DNA-binding domain"/>
    <property type="match status" value="1"/>
</dbReference>
<evidence type="ECO:0000259" key="4">
    <source>
        <dbReference type="PROSITE" id="PS50949"/>
    </source>
</evidence>
<protein>
    <submittedName>
        <fullName evidence="5">GntR family transcriptional regulator</fullName>
    </submittedName>
</protein>
<keyword evidence="3" id="KW-0804">Transcription</keyword>